<keyword evidence="1" id="KW-0732">Signal</keyword>
<dbReference type="AlphaFoldDB" id="A0A8S4PA53"/>
<feature type="non-terminal residue" evidence="2">
    <location>
        <position position="1"/>
    </location>
</feature>
<feature type="signal peptide" evidence="1">
    <location>
        <begin position="1"/>
        <end position="26"/>
    </location>
</feature>
<evidence type="ECO:0000313" key="2">
    <source>
        <dbReference type="EMBL" id="CAH1790516.1"/>
    </source>
</evidence>
<organism evidence="2 3">
    <name type="scientific">Owenia fusiformis</name>
    <name type="common">Polychaete worm</name>
    <dbReference type="NCBI Taxonomy" id="6347"/>
    <lineage>
        <taxon>Eukaryota</taxon>
        <taxon>Metazoa</taxon>
        <taxon>Spiralia</taxon>
        <taxon>Lophotrochozoa</taxon>
        <taxon>Annelida</taxon>
        <taxon>Polychaeta</taxon>
        <taxon>Sedentaria</taxon>
        <taxon>Canalipalpata</taxon>
        <taxon>Sabellida</taxon>
        <taxon>Oweniida</taxon>
        <taxon>Oweniidae</taxon>
        <taxon>Owenia</taxon>
    </lineage>
</organism>
<feature type="chain" id="PRO_5035889062" evidence="1">
    <location>
        <begin position="27"/>
        <end position="165"/>
    </location>
</feature>
<evidence type="ECO:0000313" key="3">
    <source>
        <dbReference type="Proteomes" id="UP000749559"/>
    </source>
</evidence>
<name>A0A8S4PA53_OWEFU</name>
<dbReference type="EMBL" id="CAIIXF020000007">
    <property type="protein sequence ID" value="CAH1790516.1"/>
    <property type="molecule type" value="Genomic_DNA"/>
</dbReference>
<proteinExistence type="predicted"/>
<comment type="caution">
    <text evidence="2">The sequence shown here is derived from an EMBL/GenBank/DDBJ whole genome shotgun (WGS) entry which is preliminary data.</text>
</comment>
<keyword evidence="3" id="KW-1185">Reference proteome</keyword>
<dbReference type="Proteomes" id="UP000749559">
    <property type="component" value="Unassembled WGS sequence"/>
</dbReference>
<sequence>MRKTSDFSYIVFTTILILCVLQTLNCSKEADRCKKCRRKLKSSKKQTIGNDTTKVTFSGIIDGKSYPYVLSPRQGLEETWKTIDPEVTSSQDVIKRGREFVAYVQQRFNIDISRLSDTELLMGSSVEFGNLTFVGFIKENDLRLVTKTTPAREVTYYRNTKYKGV</sequence>
<accession>A0A8S4PA53</accession>
<evidence type="ECO:0000256" key="1">
    <source>
        <dbReference type="SAM" id="SignalP"/>
    </source>
</evidence>
<gene>
    <name evidence="2" type="ORF">OFUS_LOCUS15709</name>
</gene>
<protein>
    <submittedName>
        <fullName evidence="2">Uncharacterized protein</fullName>
    </submittedName>
</protein>
<reference evidence="2" key="1">
    <citation type="submission" date="2022-03" db="EMBL/GenBank/DDBJ databases">
        <authorList>
            <person name="Martin C."/>
        </authorList>
    </citation>
    <scope>NUCLEOTIDE SEQUENCE</scope>
</reference>